<dbReference type="PANTHER" id="PTHR43790">
    <property type="entry name" value="CARBOHYDRATE TRANSPORT ATP-BINDING PROTEIN MG119-RELATED"/>
    <property type="match status" value="1"/>
</dbReference>
<dbReference type="CDD" id="cd03216">
    <property type="entry name" value="ABC_Carb_Monos_I"/>
    <property type="match status" value="1"/>
</dbReference>
<dbReference type="InterPro" id="IPR017871">
    <property type="entry name" value="ABC_transporter-like_CS"/>
</dbReference>
<organism evidence="7 8">
    <name type="scientific">Paragemmobacter ruber</name>
    <dbReference type="NCBI Taxonomy" id="1985673"/>
    <lineage>
        <taxon>Bacteria</taxon>
        <taxon>Pseudomonadati</taxon>
        <taxon>Pseudomonadota</taxon>
        <taxon>Alphaproteobacteria</taxon>
        <taxon>Rhodobacterales</taxon>
        <taxon>Paracoccaceae</taxon>
        <taxon>Paragemmobacter</taxon>
    </lineage>
</organism>
<feature type="domain" description="ABC transporter" evidence="6">
    <location>
        <begin position="244"/>
        <end position="490"/>
    </location>
</feature>
<dbReference type="GO" id="GO:0005524">
    <property type="term" value="F:ATP binding"/>
    <property type="evidence" value="ECO:0007669"/>
    <property type="project" value="UniProtKB-KW"/>
</dbReference>
<evidence type="ECO:0000256" key="3">
    <source>
        <dbReference type="ARBA" id="ARBA00022737"/>
    </source>
</evidence>
<gene>
    <name evidence="7" type="ORF">GU920_05275</name>
</gene>
<dbReference type="CDD" id="cd03215">
    <property type="entry name" value="ABC_Carb_Monos_II"/>
    <property type="match status" value="1"/>
</dbReference>
<keyword evidence="4" id="KW-0547">Nucleotide-binding</keyword>
<dbReference type="PANTHER" id="PTHR43790:SF9">
    <property type="entry name" value="GALACTOFURANOSE TRANSPORTER ATP-BINDING PROTEIN YTFR"/>
    <property type="match status" value="1"/>
</dbReference>
<dbReference type="RefSeq" id="WP_161765892.1">
    <property type="nucleotide sequence ID" value="NZ_JAAATW010000001.1"/>
</dbReference>
<dbReference type="InterPro" id="IPR003593">
    <property type="entry name" value="AAA+_ATPase"/>
</dbReference>
<keyword evidence="1" id="KW-0813">Transport</keyword>
<dbReference type="InterPro" id="IPR003439">
    <property type="entry name" value="ABC_transporter-like_ATP-bd"/>
</dbReference>
<keyword evidence="3" id="KW-0677">Repeat</keyword>
<comment type="caution">
    <text evidence="7">The sequence shown here is derived from an EMBL/GenBank/DDBJ whole genome shotgun (WGS) entry which is preliminary data.</text>
</comment>
<reference evidence="8" key="1">
    <citation type="submission" date="2020-01" db="EMBL/GenBank/DDBJ databases">
        <title>Sphingomonas sp. strain CSW-10.</title>
        <authorList>
            <person name="Chen W.-M."/>
        </authorList>
    </citation>
    <scope>NUCLEOTIDE SEQUENCE [LARGE SCALE GENOMIC DNA]</scope>
    <source>
        <strain evidence="8">CCP-1</strain>
    </source>
</reference>
<sequence length="491" mass="52351">MRDARATPLLAARDVQKSYGATHVLRGVDFTLRAGEIHALLGGNGAGKSTLIRILTGKIPRDAGEITTASHRRPGTDPVIAVVHQELALLPNLTVAENIGIVHGRRVFGLHSPARQAQIAFDALRVLDADLATRALHLPASGLSLHEAQIVEIARALSIGAEVLLLDEPTANLTAQETALFFGVLRKLVADQGIAIVFVSHRMKEIRQLCDRCTILRDGRSVVEDRSLSDLSDAEIVAQMGQSDRREPVAATRAQMSDQRDVVLAGPDGAEIALAAGTILGLAGAPTGPMALITALTGGARHPQWRITAEGMPSSFSSPGTAVKHGIGYISGDRAGKGVLADLPILDNVMAARRIRQGRHVIHAKELVDCAALVGSLKLKAASLHDLPRTLSGGNQQKLLVARWLGLPLRVLVLEEPTRGVDIGTKRDIYGLIRQMAATGAIVIWWSTENAELLELCDRIFAFDTQGRPAGDLSADRFTEEGIAERTGMAA</sequence>
<dbReference type="InterPro" id="IPR050107">
    <property type="entry name" value="ABC_carbohydrate_import_ATPase"/>
</dbReference>
<dbReference type="SUPFAM" id="SSF52540">
    <property type="entry name" value="P-loop containing nucleoside triphosphate hydrolases"/>
    <property type="match status" value="2"/>
</dbReference>
<dbReference type="InterPro" id="IPR027417">
    <property type="entry name" value="P-loop_NTPase"/>
</dbReference>
<proteinExistence type="predicted"/>
<evidence type="ECO:0000259" key="6">
    <source>
        <dbReference type="PROSITE" id="PS50893"/>
    </source>
</evidence>
<dbReference type="Pfam" id="PF00005">
    <property type="entry name" value="ABC_tran"/>
    <property type="match status" value="2"/>
</dbReference>
<keyword evidence="5 7" id="KW-0067">ATP-binding</keyword>
<evidence type="ECO:0000256" key="1">
    <source>
        <dbReference type="ARBA" id="ARBA00022448"/>
    </source>
</evidence>
<evidence type="ECO:0000256" key="4">
    <source>
        <dbReference type="ARBA" id="ARBA00022741"/>
    </source>
</evidence>
<evidence type="ECO:0000313" key="8">
    <source>
        <dbReference type="Proteomes" id="UP001517376"/>
    </source>
</evidence>
<dbReference type="EMBL" id="JAAATW010000001">
    <property type="protein sequence ID" value="NBE06935.1"/>
    <property type="molecule type" value="Genomic_DNA"/>
</dbReference>
<evidence type="ECO:0000313" key="7">
    <source>
        <dbReference type="EMBL" id="NBE06935.1"/>
    </source>
</evidence>
<dbReference type="Gene3D" id="3.40.50.300">
    <property type="entry name" value="P-loop containing nucleotide triphosphate hydrolases"/>
    <property type="match status" value="2"/>
</dbReference>
<accession>A0ABW9Y541</accession>
<evidence type="ECO:0000256" key="2">
    <source>
        <dbReference type="ARBA" id="ARBA00022597"/>
    </source>
</evidence>
<dbReference type="Proteomes" id="UP001517376">
    <property type="component" value="Unassembled WGS sequence"/>
</dbReference>
<dbReference type="PROSITE" id="PS00211">
    <property type="entry name" value="ABC_TRANSPORTER_1"/>
    <property type="match status" value="1"/>
</dbReference>
<name>A0ABW9Y541_9RHOB</name>
<feature type="domain" description="ABC transporter" evidence="6">
    <location>
        <begin position="10"/>
        <end position="243"/>
    </location>
</feature>
<keyword evidence="2" id="KW-0762">Sugar transport</keyword>
<dbReference type="SMART" id="SM00382">
    <property type="entry name" value="AAA"/>
    <property type="match status" value="1"/>
</dbReference>
<protein>
    <submittedName>
        <fullName evidence="7">ATP-binding cassette domain-containing protein</fullName>
    </submittedName>
</protein>
<evidence type="ECO:0000256" key="5">
    <source>
        <dbReference type="ARBA" id="ARBA00022840"/>
    </source>
</evidence>
<dbReference type="PROSITE" id="PS50893">
    <property type="entry name" value="ABC_TRANSPORTER_2"/>
    <property type="match status" value="2"/>
</dbReference>
<keyword evidence="8" id="KW-1185">Reference proteome</keyword>